<sequence length="241" mass="25033">MKKIVAMGAAAALALTLAGCSGGTADQQQSGEGAPSASQDEQNAAPAKENKLTVTDSGWSVDDQGYVHYGIIVKNEGSQGALFPTIKVTGKDESGNVVSSDQQTLMSLRPDQEVAWGGQAGNGTAPATVEFELSVGSNNWQDSDENIDMFKVDGVSAQDSGYGTVNFVGEITSLLTDTDMDQVAVSIILRNGDGAIVGGYTGFAENLAAGATTSFDVLGYGVPEYVDFEAWAQPWMVASQK</sequence>
<feature type="region of interest" description="Disordered" evidence="1">
    <location>
        <begin position="22"/>
        <end position="50"/>
    </location>
</feature>
<evidence type="ECO:0000256" key="2">
    <source>
        <dbReference type="SAM" id="SignalP"/>
    </source>
</evidence>
<reference evidence="3 4" key="1">
    <citation type="submission" date="2020-08" db="EMBL/GenBank/DDBJ databases">
        <authorList>
            <person name="Liu C."/>
            <person name="Sun Q."/>
        </authorList>
    </citation>
    <scope>NUCLEOTIDE SEQUENCE [LARGE SCALE GENOMIC DNA]</scope>
    <source>
        <strain evidence="3 4">N22</strain>
    </source>
</reference>
<dbReference type="RefSeq" id="WP_185903949.1">
    <property type="nucleotide sequence ID" value="NZ_JACMSE010000001.1"/>
</dbReference>
<evidence type="ECO:0000313" key="4">
    <source>
        <dbReference type="Proteomes" id="UP000587396"/>
    </source>
</evidence>
<feature type="signal peptide" evidence="2">
    <location>
        <begin position="1"/>
        <end position="25"/>
    </location>
</feature>
<comment type="caution">
    <text evidence="3">The sequence shown here is derived from an EMBL/GenBank/DDBJ whole genome shotgun (WGS) entry which is preliminary data.</text>
</comment>
<dbReference type="PROSITE" id="PS51257">
    <property type="entry name" value="PROKAR_LIPOPROTEIN"/>
    <property type="match status" value="1"/>
</dbReference>
<feature type="chain" id="PRO_5039203072" description="Lipoprotein" evidence="2">
    <location>
        <begin position="26"/>
        <end position="241"/>
    </location>
</feature>
<evidence type="ECO:0008006" key="5">
    <source>
        <dbReference type="Google" id="ProtNLM"/>
    </source>
</evidence>
<accession>A0A842J857</accession>
<dbReference type="AlphaFoldDB" id="A0A842J857"/>
<gene>
    <name evidence="3" type="ORF">H7313_00805</name>
</gene>
<protein>
    <recommendedName>
        <fullName evidence="5">Lipoprotein</fullName>
    </recommendedName>
</protein>
<evidence type="ECO:0000313" key="3">
    <source>
        <dbReference type="EMBL" id="MBC2887907.1"/>
    </source>
</evidence>
<keyword evidence="2" id="KW-0732">Signal</keyword>
<feature type="compositionally biased region" description="Polar residues" evidence="1">
    <location>
        <begin position="26"/>
        <end position="42"/>
    </location>
</feature>
<organism evidence="3 4">
    <name type="scientific">Gordonibacter massiliensis</name>
    <name type="common">ex Traore et al. 2017</name>
    <dbReference type="NCBI Taxonomy" id="1841863"/>
    <lineage>
        <taxon>Bacteria</taxon>
        <taxon>Bacillati</taxon>
        <taxon>Actinomycetota</taxon>
        <taxon>Coriobacteriia</taxon>
        <taxon>Eggerthellales</taxon>
        <taxon>Eggerthellaceae</taxon>
        <taxon>Gordonibacter</taxon>
    </lineage>
</organism>
<keyword evidence="4" id="KW-1185">Reference proteome</keyword>
<proteinExistence type="predicted"/>
<dbReference type="EMBL" id="JACMSE010000001">
    <property type="protein sequence ID" value="MBC2887907.1"/>
    <property type="molecule type" value="Genomic_DNA"/>
</dbReference>
<evidence type="ECO:0000256" key="1">
    <source>
        <dbReference type="SAM" id="MobiDB-lite"/>
    </source>
</evidence>
<name>A0A842J857_9ACTN</name>
<dbReference type="Proteomes" id="UP000587396">
    <property type="component" value="Unassembled WGS sequence"/>
</dbReference>